<sequence length="231" mass="25963">MKYHVDDRRRSCVTRRRPTPTPRRGVPPCGGRDVSKVNNITKHKREQSKNNTVMQIQRTSISFGIISRTVSHNVKQNIKHPTYLRDILEISYSALNTQGGFPENLFEIGKKIDGFEEFYEDSIINSNSITIDAVAHPSRCRYAYIYPKCTKRCKVEGTCGLKMKPVNFHFVNHAGDTHCQANPPVIPSRSRSLRLRCLEGMVSSGLIGGPPPPPPAPLPPPENNAIPFAFR</sequence>
<dbReference type="EMBL" id="KQ976453">
    <property type="protein sequence ID" value="KYM85463.1"/>
    <property type="molecule type" value="Genomic_DNA"/>
</dbReference>
<organism evidence="2 3">
    <name type="scientific">Atta colombica</name>
    <dbReference type="NCBI Taxonomy" id="520822"/>
    <lineage>
        <taxon>Eukaryota</taxon>
        <taxon>Metazoa</taxon>
        <taxon>Ecdysozoa</taxon>
        <taxon>Arthropoda</taxon>
        <taxon>Hexapoda</taxon>
        <taxon>Insecta</taxon>
        <taxon>Pterygota</taxon>
        <taxon>Neoptera</taxon>
        <taxon>Endopterygota</taxon>
        <taxon>Hymenoptera</taxon>
        <taxon>Apocrita</taxon>
        <taxon>Aculeata</taxon>
        <taxon>Formicoidea</taxon>
        <taxon>Formicidae</taxon>
        <taxon>Myrmicinae</taxon>
        <taxon>Atta</taxon>
    </lineage>
</organism>
<protein>
    <submittedName>
        <fullName evidence="2">Uncharacterized protein</fullName>
    </submittedName>
</protein>
<dbReference type="AlphaFoldDB" id="A0A195BJW4"/>
<dbReference type="Proteomes" id="UP000078540">
    <property type="component" value="Unassembled WGS sequence"/>
</dbReference>
<name>A0A195BJW4_9HYME</name>
<gene>
    <name evidence="2" type="ORF">ALC53_04706</name>
</gene>
<feature type="compositionally biased region" description="Basic and acidic residues" evidence="1">
    <location>
        <begin position="1"/>
        <end position="10"/>
    </location>
</feature>
<evidence type="ECO:0000313" key="3">
    <source>
        <dbReference type="Proteomes" id="UP000078540"/>
    </source>
</evidence>
<evidence type="ECO:0000313" key="2">
    <source>
        <dbReference type="EMBL" id="KYM85463.1"/>
    </source>
</evidence>
<feature type="region of interest" description="Disordered" evidence="1">
    <location>
        <begin position="1"/>
        <end position="30"/>
    </location>
</feature>
<reference evidence="2 3" key="1">
    <citation type="submission" date="2015-09" db="EMBL/GenBank/DDBJ databases">
        <title>Atta colombica WGS genome.</title>
        <authorList>
            <person name="Nygaard S."/>
            <person name="Hu H."/>
            <person name="Boomsma J."/>
            <person name="Zhang G."/>
        </authorList>
    </citation>
    <scope>NUCLEOTIDE SEQUENCE [LARGE SCALE GENOMIC DNA]</scope>
    <source>
        <strain evidence="2">Treedump-2</strain>
        <tissue evidence="2">Whole body</tissue>
    </source>
</reference>
<keyword evidence="3" id="KW-1185">Reference proteome</keyword>
<accession>A0A195BJW4</accession>
<evidence type="ECO:0000256" key="1">
    <source>
        <dbReference type="SAM" id="MobiDB-lite"/>
    </source>
</evidence>
<proteinExistence type="predicted"/>